<name>A0A813P632_9BILA</name>
<keyword evidence="3 7" id="KW-0812">Transmembrane</keyword>
<keyword evidence="4 7" id="KW-1133">Transmembrane helix</keyword>
<evidence type="ECO:0000313" key="10">
    <source>
        <dbReference type="EMBL" id="CAF0861967.1"/>
    </source>
</evidence>
<organism evidence="8 12">
    <name type="scientific">Adineta steineri</name>
    <dbReference type="NCBI Taxonomy" id="433720"/>
    <lineage>
        <taxon>Eukaryota</taxon>
        <taxon>Metazoa</taxon>
        <taxon>Spiralia</taxon>
        <taxon>Gnathifera</taxon>
        <taxon>Rotifera</taxon>
        <taxon>Eurotatoria</taxon>
        <taxon>Bdelloidea</taxon>
        <taxon>Adinetida</taxon>
        <taxon>Adinetidae</taxon>
        <taxon>Adineta</taxon>
    </lineage>
</organism>
<evidence type="ECO:0000256" key="2">
    <source>
        <dbReference type="ARBA" id="ARBA00006840"/>
    </source>
</evidence>
<feature type="disulfide bond" evidence="6">
    <location>
        <begin position="160"/>
        <end position="180"/>
    </location>
</feature>
<dbReference type="Gene3D" id="1.10.1450.10">
    <property type="entry name" value="Tetraspanin"/>
    <property type="match status" value="1"/>
</dbReference>
<evidence type="ECO:0000256" key="7">
    <source>
        <dbReference type="RuleBase" id="RU361218"/>
    </source>
</evidence>
<dbReference type="OrthoDB" id="438211at2759"/>
<protein>
    <recommendedName>
        <fullName evidence="7">Tetraspanin</fullName>
    </recommendedName>
</protein>
<keyword evidence="6" id="KW-1015">Disulfide bond</keyword>
<dbReference type="AlphaFoldDB" id="A0A813P632"/>
<comment type="similarity">
    <text evidence="2 7">Belongs to the tetraspanin (TM4SF) family.</text>
</comment>
<feature type="transmembrane region" description="Helical" evidence="7">
    <location>
        <begin position="200"/>
        <end position="225"/>
    </location>
</feature>
<dbReference type="EMBL" id="CAJNOI010000005">
    <property type="protein sequence ID" value="CAF0748745.1"/>
    <property type="molecule type" value="Genomic_DNA"/>
</dbReference>
<feature type="transmembrane region" description="Helical" evidence="7">
    <location>
        <begin position="64"/>
        <end position="89"/>
    </location>
</feature>
<dbReference type="Proteomes" id="UP000663832">
    <property type="component" value="Unassembled WGS sequence"/>
</dbReference>
<feature type="transmembrane region" description="Helical" evidence="7">
    <location>
        <begin position="95"/>
        <end position="118"/>
    </location>
</feature>
<feature type="disulfide bond" evidence="6">
    <location>
        <begin position="159"/>
        <end position="189"/>
    </location>
</feature>
<dbReference type="GO" id="GO:0016020">
    <property type="term" value="C:membrane"/>
    <property type="evidence" value="ECO:0007669"/>
    <property type="project" value="UniProtKB-SubCell"/>
</dbReference>
<evidence type="ECO:0000256" key="4">
    <source>
        <dbReference type="ARBA" id="ARBA00022989"/>
    </source>
</evidence>
<feature type="transmembrane region" description="Helical" evidence="7">
    <location>
        <begin position="15"/>
        <end position="37"/>
    </location>
</feature>
<evidence type="ECO:0000256" key="3">
    <source>
        <dbReference type="ARBA" id="ARBA00022692"/>
    </source>
</evidence>
<dbReference type="InterPro" id="IPR000301">
    <property type="entry name" value="Tetraspanin_animals"/>
</dbReference>
<evidence type="ECO:0000313" key="8">
    <source>
        <dbReference type="EMBL" id="CAF0748745.1"/>
    </source>
</evidence>
<dbReference type="SUPFAM" id="SSF48652">
    <property type="entry name" value="Tetraspanin"/>
    <property type="match status" value="1"/>
</dbReference>
<dbReference type="Pfam" id="PF00335">
    <property type="entry name" value="Tetraspanin"/>
    <property type="match status" value="1"/>
</dbReference>
<dbReference type="PRINTS" id="PR00259">
    <property type="entry name" value="TMFOUR"/>
</dbReference>
<evidence type="ECO:0000313" key="9">
    <source>
        <dbReference type="EMBL" id="CAF0821467.1"/>
    </source>
</evidence>
<dbReference type="EMBL" id="CAJNOM010000021">
    <property type="protein sequence ID" value="CAF0821467.1"/>
    <property type="molecule type" value="Genomic_DNA"/>
</dbReference>
<dbReference type="EMBL" id="CAJNOM010000032">
    <property type="protein sequence ID" value="CAF0861967.1"/>
    <property type="molecule type" value="Genomic_DNA"/>
</dbReference>
<dbReference type="PIRSF" id="PIRSF002419">
    <property type="entry name" value="Tetraspanin"/>
    <property type="match status" value="1"/>
</dbReference>
<evidence type="ECO:0000313" key="12">
    <source>
        <dbReference type="Proteomes" id="UP000663877"/>
    </source>
</evidence>
<dbReference type="PANTHER" id="PTHR19282">
    <property type="entry name" value="TETRASPANIN"/>
    <property type="match status" value="1"/>
</dbReference>
<proteinExistence type="inferred from homology"/>
<keyword evidence="5 7" id="KW-0472">Membrane</keyword>
<gene>
    <name evidence="8" type="ORF">BJG266_LOCUS2311</name>
    <name evidence="9" type="ORF">QVE165_LOCUS5284</name>
    <name evidence="10" type="ORF">QVE165_LOCUS7418</name>
</gene>
<reference evidence="8" key="1">
    <citation type="submission" date="2021-02" db="EMBL/GenBank/DDBJ databases">
        <authorList>
            <person name="Nowell W R."/>
        </authorList>
    </citation>
    <scope>NUCLEOTIDE SEQUENCE</scope>
</reference>
<comment type="caution">
    <text evidence="8">The sequence shown here is derived from an EMBL/GenBank/DDBJ whole genome shotgun (WGS) entry which is preliminary data.</text>
</comment>
<comment type="subcellular location">
    <subcellularLocation>
        <location evidence="1 7">Membrane</location>
        <topology evidence="1 7">Multi-pass membrane protein</topology>
    </subcellularLocation>
</comment>
<dbReference type="Proteomes" id="UP000663877">
    <property type="component" value="Unassembled WGS sequence"/>
</dbReference>
<dbReference type="InterPro" id="IPR008952">
    <property type="entry name" value="Tetraspanin_EC2_sf"/>
</dbReference>
<accession>A0A813P632</accession>
<dbReference type="PANTHER" id="PTHR19282:SF452">
    <property type="entry name" value="LD03691P"/>
    <property type="match status" value="1"/>
</dbReference>
<keyword evidence="11" id="KW-1185">Reference proteome</keyword>
<evidence type="ECO:0000313" key="11">
    <source>
        <dbReference type="Proteomes" id="UP000663832"/>
    </source>
</evidence>
<evidence type="ECO:0000256" key="1">
    <source>
        <dbReference type="ARBA" id="ARBA00004141"/>
    </source>
</evidence>
<sequence length="244" mass="26679">MGRELSCGVEFMRGVLLFFNVLFVIVGLALIGLGIYIKVDDNFASILEQLANGQKTFEGQSLGFLAFVMIGGGVFTLLIALFGCMGALWNNRCLLYMYALILALLMILELVGFIMAFVNKGNLEKDYKQSLSNVLQAALKNNTVSVLTSFHKLEDILKCCGAYNKSDYNNYPEIPLSQRCMDHEDSQGCSDAIIGLLKKYLGIIAGSLGGVLLLELLGLIGAIVLAKALKNKPDNIVVRGPRRR</sequence>
<evidence type="ECO:0000256" key="5">
    <source>
        <dbReference type="ARBA" id="ARBA00023136"/>
    </source>
</evidence>
<dbReference type="InterPro" id="IPR018499">
    <property type="entry name" value="Tetraspanin/Peripherin"/>
</dbReference>
<evidence type="ECO:0000256" key="6">
    <source>
        <dbReference type="PIRSR" id="PIRSR002419-1"/>
    </source>
</evidence>